<dbReference type="InterPro" id="IPR000468">
    <property type="entry name" value="Barstar"/>
</dbReference>
<dbReference type="Proteomes" id="UP000281604">
    <property type="component" value="Unassembled WGS sequence"/>
</dbReference>
<dbReference type="Pfam" id="PF01337">
    <property type="entry name" value="Barstar"/>
    <property type="match status" value="1"/>
</dbReference>
<name>A0A3M3ZY35_9PSED</name>
<evidence type="ECO:0000313" key="4">
    <source>
        <dbReference type="Proteomes" id="UP000281604"/>
    </source>
</evidence>
<evidence type="ECO:0000256" key="1">
    <source>
        <dbReference type="ARBA" id="ARBA00006845"/>
    </source>
</evidence>
<protein>
    <recommendedName>
        <fullName evidence="2">Barstar (barnase inhibitor) domain-containing protein</fullName>
    </recommendedName>
</protein>
<accession>A0A3M3ZY35</accession>
<gene>
    <name evidence="3" type="ORF">ALQ30_200597</name>
</gene>
<evidence type="ECO:0000259" key="2">
    <source>
        <dbReference type="Pfam" id="PF01337"/>
    </source>
</evidence>
<dbReference type="InterPro" id="IPR035905">
    <property type="entry name" value="Barstar-like_sf"/>
</dbReference>
<feature type="domain" description="Barstar (barnase inhibitor)" evidence="2">
    <location>
        <begin position="40"/>
        <end position="127"/>
    </location>
</feature>
<dbReference type="Gene3D" id="3.30.370.10">
    <property type="entry name" value="Barstar-like"/>
    <property type="match status" value="1"/>
</dbReference>
<dbReference type="RefSeq" id="WP_058409586.1">
    <property type="nucleotide sequence ID" value="NZ_RBQE01000483.1"/>
</dbReference>
<comment type="caution">
    <text evidence="3">The sequence shown here is derived from an EMBL/GenBank/DDBJ whole genome shotgun (WGS) entry which is preliminary data.</text>
</comment>
<dbReference type="EMBL" id="RBQE01000483">
    <property type="protein sequence ID" value="RMO99556.1"/>
    <property type="molecule type" value="Genomic_DNA"/>
</dbReference>
<organism evidence="3 4">
    <name type="scientific">Pseudomonas syringae pv. persicae</name>
    <dbReference type="NCBI Taxonomy" id="237306"/>
    <lineage>
        <taxon>Bacteria</taxon>
        <taxon>Pseudomonadati</taxon>
        <taxon>Pseudomonadota</taxon>
        <taxon>Gammaproteobacteria</taxon>
        <taxon>Pseudomonadales</taxon>
        <taxon>Pseudomonadaceae</taxon>
        <taxon>Pseudomonas</taxon>
    </lineage>
</organism>
<proteinExistence type="inferred from homology"/>
<reference evidence="3 4" key="1">
    <citation type="submission" date="2018-08" db="EMBL/GenBank/DDBJ databases">
        <title>Recombination of ecologically and evolutionarily significant loci maintains genetic cohesion in the Pseudomonas syringae species complex.</title>
        <authorList>
            <person name="Dillon M."/>
            <person name="Thakur S."/>
            <person name="Almeida R.N.D."/>
            <person name="Weir B.S."/>
            <person name="Guttman D.S."/>
        </authorList>
    </citation>
    <scope>NUCLEOTIDE SEQUENCE [LARGE SCALE GENOMIC DNA]</scope>
    <source>
        <strain evidence="3 4">ICMP 3706</strain>
    </source>
</reference>
<dbReference type="SUPFAM" id="SSF52038">
    <property type="entry name" value="Barstar-related"/>
    <property type="match status" value="1"/>
</dbReference>
<sequence length="129" mass="14366">MASINYLKKASTVSIHFVRAEEIKHALDSLGGMVARGSIVNVRSEKDLFEVVASAMKFPDYFGNNWDALDECLGDMDWFPADSYCLVLREAAKGWSQAPYALGCFATAWLEAAEYWAKSGTPFHLVFVM</sequence>
<dbReference type="AlphaFoldDB" id="A0A3M3ZY35"/>
<comment type="similarity">
    <text evidence="1">Belongs to the barstar family.</text>
</comment>
<evidence type="ECO:0000313" key="3">
    <source>
        <dbReference type="EMBL" id="RMO99556.1"/>
    </source>
</evidence>